<dbReference type="PANTHER" id="PTHR12265">
    <property type="entry name" value="TRANSMEMBRANE PROTEIN 53"/>
    <property type="match status" value="1"/>
</dbReference>
<organism evidence="2 3">
    <name type="scientific">Rhynchospora pubera</name>
    <dbReference type="NCBI Taxonomy" id="906938"/>
    <lineage>
        <taxon>Eukaryota</taxon>
        <taxon>Viridiplantae</taxon>
        <taxon>Streptophyta</taxon>
        <taxon>Embryophyta</taxon>
        <taxon>Tracheophyta</taxon>
        <taxon>Spermatophyta</taxon>
        <taxon>Magnoliopsida</taxon>
        <taxon>Liliopsida</taxon>
        <taxon>Poales</taxon>
        <taxon>Cyperaceae</taxon>
        <taxon>Cyperoideae</taxon>
        <taxon>Rhynchosporeae</taxon>
        <taxon>Rhynchospora</taxon>
    </lineage>
</organism>
<comment type="caution">
    <text evidence="2">The sequence shown here is derived from an EMBL/GenBank/DDBJ whole genome shotgun (WGS) entry which is preliminary data.</text>
</comment>
<name>A0AAV8C006_9POAL</name>
<feature type="region of interest" description="Disordered" evidence="1">
    <location>
        <begin position="49"/>
        <end position="76"/>
    </location>
</feature>
<dbReference type="InterPro" id="IPR029058">
    <property type="entry name" value="AB_hydrolase_fold"/>
</dbReference>
<evidence type="ECO:0000256" key="1">
    <source>
        <dbReference type="SAM" id="MobiDB-lite"/>
    </source>
</evidence>
<sequence length="388" mass="43357">MEASARLLTSTAICFHRRNLPLSSLPLLNCNNPRRLISLSLAKCSLRSTTPFPSSPNPFSSPLSRISPSPPEAISPSSSLNSFEGSSIQWDQPNFSLSNTKGSVFSHKDSVFTVVLLGWLGAKQKHLKRYADMYNLRGIQSVRFVVPPTELLGFDLGSIIEEKVKNLAHEIADWCSVNETDGRERHLLFHTFSNTGWLAYGVILDSLKSREDIIRKIRGCIVDSGPCAEISPEVWAAGFCAAFLKKRTVLQPPAESPDNSNLKGSIVRNYQSDTKPSIGEMVLLSLLTKFFEVLLRCPDVNRRLSKYISVLSENQPHCPQLYLYSSADKVIPPRYVEEFIAHQKALGRSVYAHNFGLSPHVDHFRSYPHLYTAKVEEFLKLCSTAMVS</sequence>
<dbReference type="Proteomes" id="UP001140206">
    <property type="component" value="Chromosome 5"/>
</dbReference>
<dbReference type="Pfam" id="PF05705">
    <property type="entry name" value="DUF829"/>
    <property type="match status" value="1"/>
</dbReference>
<dbReference type="PANTHER" id="PTHR12265:SF11">
    <property type="entry name" value="ALPHA_BETA-HYDROLASES SUPERFAMILY PROTEIN"/>
    <property type="match status" value="1"/>
</dbReference>
<keyword evidence="3" id="KW-1185">Reference proteome</keyword>
<accession>A0AAV8C006</accession>
<feature type="compositionally biased region" description="Low complexity" evidence="1">
    <location>
        <begin position="49"/>
        <end position="67"/>
    </location>
</feature>
<proteinExistence type="predicted"/>
<evidence type="ECO:0000313" key="3">
    <source>
        <dbReference type="Proteomes" id="UP001140206"/>
    </source>
</evidence>
<dbReference type="InterPro" id="IPR008547">
    <property type="entry name" value="DUF829_TMEM53"/>
</dbReference>
<dbReference type="SUPFAM" id="SSF53474">
    <property type="entry name" value="alpha/beta-Hydrolases"/>
    <property type="match status" value="1"/>
</dbReference>
<dbReference type="EMBL" id="JAMFTS010000005">
    <property type="protein sequence ID" value="KAJ4748813.1"/>
    <property type="molecule type" value="Genomic_DNA"/>
</dbReference>
<reference evidence="2" key="1">
    <citation type="submission" date="2022-08" db="EMBL/GenBank/DDBJ databases">
        <authorList>
            <person name="Marques A."/>
        </authorList>
    </citation>
    <scope>NUCLEOTIDE SEQUENCE</scope>
    <source>
        <strain evidence="2">RhyPub2mFocal</strain>
        <tissue evidence="2">Leaves</tissue>
    </source>
</reference>
<dbReference type="AlphaFoldDB" id="A0AAV8C006"/>
<evidence type="ECO:0000313" key="2">
    <source>
        <dbReference type="EMBL" id="KAJ4748813.1"/>
    </source>
</evidence>
<gene>
    <name evidence="2" type="ORF">LUZ62_083218</name>
</gene>
<protein>
    <submittedName>
        <fullName evidence="2">Alpha/beta-Hydrolases superfamily protein</fullName>
    </submittedName>
</protein>